<evidence type="ECO:0000256" key="3">
    <source>
        <dbReference type="ARBA" id="ARBA00022722"/>
    </source>
</evidence>
<dbReference type="PANTHER" id="PTHR47963">
    <property type="entry name" value="DEAD-BOX ATP-DEPENDENT RNA HELICASE 47, MITOCHONDRIAL"/>
    <property type="match status" value="1"/>
</dbReference>
<dbReference type="GO" id="GO:0005524">
    <property type="term" value="F:ATP binding"/>
    <property type="evidence" value="ECO:0007669"/>
    <property type="project" value="UniProtKB-KW"/>
</dbReference>
<dbReference type="InterPro" id="IPR011545">
    <property type="entry name" value="DEAD/DEAH_box_helicase_dom"/>
</dbReference>
<dbReference type="InterPro" id="IPR001650">
    <property type="entry name" value="Helicase_C-like"/>
</dbReference>
<protein>
    <submittedName>
        <fullName evidence="11">CRISPR-associated helicase Cas3</fullName>
    </submittedName>
</protein>
<dbReference type="PROSITE" id="PS51643">
    <property type="entry name" value="HD_CAS3"/>
    <property type="match status" value="1"/>
</dbReference>
<dbReference type="SMART" id="SM00490">
    <property type="entry name" value="HELICc"/>
    <property type="match status" value="1"/>
</dbReference>
<dbReference type="CDD" id="cd09641">
    <property type="entry name" value="Cas3''_I"/>
    <property type="match status" value="1"/>
</dbReference>
<dbReference type="Gene3D" id="3.40.50.300">
    <property type="entry name" value="P-loop containing nucleotide triphosphate hydrolases"/>
    <property type="match status" value="2"/>
</dbReference>
<evidence type="ECO:0000259" key="10">
    <source>
        <dbReference type="PROSITE" id="PS51643"/>
    </source>
</evidence>
<dbReference type="Pfam" id="PF00270">
    <property type="entry name" value="DEAD"/>
    <property type="match status" value="1"/>
</dbReference>
<keyword evidence="8" id="KW-0067">ATP-binding</keyword>
<dbReference type="NCBIfam" id="TIGR01587">
    <property type="entry name" value="cas3_core"/>
    <property type="match status" value="1"/>
</dbReference>
<gene>
    <name evidence="11" type="primary">cas3</name>
    <name evidence="11" type="ORF">R6G80_07455</name>
</gene>
<dbReference type="GO" id="GO:0003724">
    <property type="term" value="F:RNA helicase activity"/>
    <property type="evidence" value="ECO:0007669"/>
    <property type="project" value="TreeGrafter"/>
</dbReference>
<dbReference type="InterPro" id="IPR038257">
    <property type="entry name" value="CRISPR-assoc_Cas3_HD_sf"/>
</dbReference>
<evidence type="ECO:0000256" key="1">
    <source>
        <dbReference type="ARBA" id="ARBA00006847"/>
    </source>
</evidence>
<dbReference type="AlphaFoldDB" id="A0AAW9HSE2"/>
<dbReference type="InterPro" id="IPR050547">
    <property type="entry name" value="DEAD_box_RNA_helicases"/>
</dbReference>
<keyword evidence="4" id="KW-0479">Metal-binding</keyword>
<comment type="similarity">
    <text evidence="1">In the N-terminal section; belongs to the CRISPR-associated nuclease Cas3-HD family.</text>
</comment>
<proteinExistence type="inferred from homology"/>
<organism evidence="11 12">
    <name type="scientific">Actinotignum urinale</name>
    <dbReference type="NCBI Taxonomy" id="190146"/>
    <lineage>
        <taxon>Bacteria</taxon>
        <taxon>Bacillati</taxon>
        <taxon>Actinomycetota</taxon>
        <taxon>Actinomycetes</taxon>
        <taxon>Actinomycetales</taxon>
        <taxon>Actinomycetaceae</taxon>
        <taxon>Actinotignum</taxon>
    </lineage>
</organism>
<keyword evidence="7" id="KW-0347">Helicase</keyword>
<dbReference type="InterPro" id="IPR054712">
    <property type="entry name" value="Cas3-like_dom"/>
</dbReference>
<dbReference type="GO" id="GO:0004518">
    <property type="term" value="F:nuclease activity"/>
    <property type="evidence" value="ECO:0007669"/>
    <property type="project" value="UniProtKB-KW"/>
</dbReference>
<evidence type="ECO:0000256" key="6">
    <source>
        <dbReference type="ARBA" id="ARBA00022801"/>
    </source>
</evidence>
<keyword evidence="3" id="KW-0540">Nuclease</keyword>
<dbReference type="InterPro" id="IPR006483">
    <property type="entry name" value="CRISPR-assoc_Cas3_HD"/>
</dbReference>
<dbReference type="GO" id="GO:0003723">
    <property type="term" value="F:RNA binding"/>
    <property type="evidence" value="ECO:0007669"/>
    <property type="project" value="TreeGrafter"/>
</dbReference>
<keyword evidence="9" id="KW-0051">Antiviral defense</keyword>
<dbReference type="InterPro" id="IPR041372">
    <property type="entry name" value="Cas3_C"/>
</dbReference>
<dbReference type="NCBIfam" id="TIGR01596">
    <property type="entry name" value="cas3_HD"/>
    <property type="match status" value="1"/>
</dbReference>
<evidence type="ECO:0000256" key="7">
    <source>
        <dbReference type="ARBA" id="ARBA00022806"/>
    </source>
</evidence>
<evidence type="ECO:0000313" key="11">
    <source>
        <dbReference type="EMBL" id="MDY5155552.1"/>
    </source>
</evidence>
<evidence type="ECO:0000256" key="9">
    <source>
        <dbReference type="ARBA" id="ARBA00023118"/>
    </source>
</evidence>
<dbReference type="EMBL" id="JAWNGC010000011">
    <property type="protein sequence ID" value="MDY5155552.1"/>
    <property type="molecule type" value="Genomic_DNA"/>
</dbReference>
<comment type="similarity">
    <text evidence="2">In the central section; belongs to the CRISPR-associated helicase Cas3 family.</text>
</comment>
<accession>A0AAW9HSE2</accession>
<evidence type="ECO:0000256" key="2">
    <source>
        <dbReference type="ARBA" id="ARBA00009046"/>
    </source>
</evidence>
<sequence>MESNLEFTWPSQTHSLWAKTGHEGMWLSLPQHLEDSAHVSGWLWDTWLPPHLRHGISAQLELNDEQTRHFVTFLAGTHDVGKASPCFTFQLRKSKYPTYLNRVEKAGFEGPQQLFAERYPHSVASHHITSSYLKEKLFPEGAFPSENSTPSSAAMPSQVVSSIAHIAGSHHGLPTDAGSYNHCKAEFSRQSDLWKNTQDGLMEAVIIACHVEDILRQLIEKGTAVSSYTQMILTGIVIMSDWIASNQDLFPLLPEPREGGAKPLQQKEQNLRVERALADLKLPSYWHPSQMVDQASQAYRTRFGWPEATNPYTVQDAAFRVAHEAQGPIILCVEAAMGEGKTEAALMAAEILAEKNGCGGLAFAAPSQATANGLFARVRSWAEASKNQVFSMYLAHGKNTMNDEFASLAESVHNIYDESDTGKDESDKEKDVPSTVIAHNWLSGRKKGLLASITVMTVDQILMVALQSKHAMLRHLGLAGKVVVIDEVHAYDSYMTVYLQRALEWLGSYGAPVILLSATLPEGIRRSLLTAYVRGARHTVKLNWELPQGTPPDAYPLISWAGASYDAVQYRGVEPSGRKYNIDLYRIEDDDDSLRELLSPVSEEGGCVAVICTTVKRAQHAYRIAQELVGEDARLMHSAFVASDRSEAEKLLFSELGPNVHKERPWRRIIVATQVIEQSLDVDFDCIITDIAPIDLLLQRLGRLHRHQRSPEERPAWAQNASCYVRGVEDPGIGFSPKFNDSIEFIYEPSVLMSTWNELQPYLKGKTLILPADIPELVHAVYPDEIHENRNVEVSLPDEWLESFKKAYKEHKKNKKTSETRAETFRFPSPSGIKSFSSLWSTQTRDVEKSVAGEEIGIAQVRDTKPTVEVVVTVEKENGYYSPLPWVYGESGDVCIARNQLPDRDIAYALATSTVRLPLAMTKENYLFEAVVEELEKGTDPAWKQSSLLRGQLQLRLDSTYRTTINNFSLDYSRELGLIHPSEKTLPKE</sequence>
<keyword evidence="5" id="KW-0547">Nucleotide-binding</keyword>
<dbReference type="GO" id="GO:0046872">
    <property type="term" value="F:metal ion binding"/>
    <property type="evidence" value="ECO:0007669"/>
    <property type="project" value="UniProtKB-KW"/>
</dbReference>
<dbReference type="Pfam" id="PF18019">
    <property type="entry name" value="Cas3_HD"/>
    <property type="match status" value="1"/>
</dbReference>
<dbReference type="InterPro" id="IPR006474">
    <property type="entry name" value="Helicase_Cas3_CRISPR-ass_core"/>
</dbReference>
<dbReference type="GO" id="GO:0016787">
    <property type="term" value="F:hydrolase activity"/>
    <property type="evidence" value="ECO:0007669"/>
    <property type="project" value="UniProtKB-KW"/>
</dbReference>
<evidence type="ECO:0000256" key="8">
    <source>
        <dbReference type="ARBA" id="ARBA00022840"/>
    </source>
</evidence>
<dbReference type="PANTHER" id="PTHR47963:SF9">
    <property type="entry name" value="CRISPR-ASSOCIATED ENDONUCLEASE_HELICASE CAS3"/>
    <property type="match status" value="1"/>
</dbReference>
<evidence type="ECO:0000256" key="4">
    <source>
        <dbReference type="ARBA" id="ARBA00022723"/>
    </source>
</evidence>
<dbReference type="RefSeq" id="WP_320756712.1">
    <property type="nucleotide sequence ID" value="NZ_JAWNGC010000011.1"/>
</dbReference>
<dbReference type="InterPro" id="IPR014001">
    <property type="entry name" value="Helicase_ATP-bd"/>
</dbReference>
<dbReference type="SMART" id="SM00487">
    <property type="entry name" value="DEXDc"/>
    <property type="match status" value="1"/>
</dbReference>
<feature type="domain" description="HD Cas3-type" evidence="10">
    <location>
        <begin position="22"/>
        <end position="243"/>
    </location>
</feature>
<dbReference type="Proteomes" id="UP001281731">
    <property type="component" value="Unassembled WGS sequence"/>
</dbReference>
<keyword evidence="6" id="KW-0378">Hydrolase</keyword>
<comment type="caution">
    <text evidence="11">The sequence shown here is derived from an EMBL/GenBank/DDBJ whole genome shotgun (WGS) entry which is preliminary data.</text>
</comment>
<dbReference type="Gene3D" id="1.10.3210.30">
    <property type="match status" value="1"/>
</dbReference>
<dbReference type="Pfam" id="PF18395">
    <property type="entry name" value="Cas3_C"/>
    <property type="match status" value="1"/>
</dbReference>
<evidence type="ECO:0000313" key="12">
    <source>
        <dbReference type="Proteomes" id="UP001281731"/>
    </source>
</evidence>
<dbReference type="GO" id="GO:0051607">
    <property type="term" value="P:defense response to virus"/>
    <property type="evidence" value="ECO:0007669"/>
    <property type="project" value="UniProtKB-KW"/>
</dbReference>
<name>A0AAW9HSE2_9ACTO</name>
<dbReference type="InterPro" id="IPR027417">
    <property type="entry name" value="P-loop_NTPase"/>
</dbReference>
<dbReference type="Pfam" id="PF22590">
    <property type="entry name" value="Cas3-like_C_2"/>
    <property type="match status" value="1"/>
</dbReference>
<reference evidence="11" key="1">
    <citation type="submission" date="2023-10" db="EMBL/GenBank/DDBJ databases">
        <title>Whole Genome based description of the genera Actinobaculum and Actinotignum reveals a complex phylogenetic relationship within the species included in the genus Actinotignum.</title>
        <authorList>
            <person name="Jensen C.S."/>
            <person name="Dargis R."/>
            <person name="Kemp M."/>
            <person name="Christensen J.J."/>
        </authorList>
    </citation>
    <scope>NUCLEOTIDE SEQUENCE</scope>
    <source>
        <strain evidence="11">SLA_B511</strain>
    </source>
</reference>
<evidence type="ECO:0000256" key="5">
    <source>
        <dbReference type="ARBA" id="ARBA00022741"/>
    </source>
</evidence>
<dbReference type="SUPFAM" id="SSF52540">
    <property type="entry name" value="P-loop containing nucleoside triphosphate hydrolases"/>
    <property type="match status" value="1"/>
</dbReference>